<proteinExistence type="predicted"/>
<keyword evidence="2" id="KW-0336">GPI-anchor</keyword>
<evidence type="ECO:0000313" key="9">
    <source>
        <dbReference type="EMBL" id="KAJ3639697.1"/>
    </source>
</evidence>
<keyword evidence="3" id="KW-0812">Transmembrane</keyword>
<evidence type="ECO:0008006" key="11">
    <source>
        <dbReference type="Google" id="ProtNLM"/>
    </source>
</evidence>
<keyword evidence="5" id="KW-1133">Transmembrane helix</keyword>
<feature type="chain" id="PRO_5041232974" description="Protein quiver" evidence="8">
    <location>
        <begin position="30"/>
        <end position="163"/>
    </location>
</feature>
<evidence type="ECO:0000256" key="5">
    <source>
        <dbReference type="ARBA" id="ARBA00022989"/>
    </source>
</evidence>
<dbReference type="GO" id="GO:0098552">
    <property type="term" value="C:side of membrane"/>
    <property type="evidence" value="ECO:0007669"/>
    <property type="project" value="UniProtKB-KW"/>
</dbReference>
<comment type="subcellular location">
    <subcellularLocation>
        <location evidence="1">Membrane</location>
        <topology evidence="1">Lipid-anchor</topology>
        <topology evidence="1">GPI-anchor</topology>
    </subcellularLocation>
</comment>
<dbReference type="PANTHER" id="PTHR33562:SF29">
    <property type="entry name" value="PROTEIN SLEEPLESS"/>
    <property type="match status" value="1"/>
</dbReference>
<evidence type="ECO:0000256" key="4">
    <source>
        <dbReference type="ARBA" id="ARBA00022729"/>
    </source>
</evidence>
<keyword evidence="2" id="KW-0325">Glycoprotein</keyword>
<evidence type="ECO:0000256" key="7">
    <source>
        <dbReference type="ARBA" id="ARBA00023288"/>
    </source>
</evidence>
<dbReference type="PANTHER" id="PTHR33562">
    <property type="entry name" value="ATILLA, ISOFORM B-RELATED-RELATED"/>
    <property type="match status" value="1"/>
</dbReference>
<evidence type="ECO:0000256" key="6">
    <source>
        <dbReference type="ARBA" id="ARBA00023136"/>
    </source>
</evidence>
<evidence type="ECO:0000313" key="10">
    <source>
        <dbReference type="Proteomes" id="UP001168821"/>
    </source>
</evidence>
<reference evidence="9" key="1">
    <citation type="journal article" date="2023" name="G3 (Bethesda)">
        <title>Whole genome assemblies of Zophobas morio and Tenebrio molitor.</title>
        <authorList>
            <person name="Kaur S."/>
            <person name="Stinson S.A."/>
            <person name="diCenzo G.C."/>
        </authorList>
    </citation>
    <scope>NUCLEOTIDE SEQUENCE</scope>
    <source>
        <strain evidence="9">QUZm001</strain>
    </source>
</reference>
<comment type="caution">
    <text evidence="9">The sequence shown here is derived from an EMBL/GenBank/DDBJ whole genome shotgun (WGS) entry which is preliminary data.</text>
</comment>
<name>A0AA38M2C6_9CUCU</name>
<accession>A0AA38M2C6</accession>
<evidence type="ECO:0000256" key="3">
    <source>
        <dbReference type="ARBA" id="ARBA00022692"/>
    </source>
</evidence>
<keyword evidence="10" id="KW-1185">Reference proteome</keyword>
<evidence type="ECO:0000256" key="1">
    <source>
        <dbReference type="ARBA" id="ARBA00004589"/>
    </source>
</evidence>
<gene>
    <name evidence="9" type="ORF">Zmor_003041</name>
</gene>
<dbReference type="InterPro" id="IPR050975">
    <property type="entry name" value="Sleep_regulator"/>
</dbReference>
<evidence type="ECO:0000256" key="2">
    <source>
        <dbReference type="ARBA" id="ARBA00022622"/>
    </source>
</evidence>
<evidence type="ECO:0000256" key="8">
    <source>
        <dbReference type="SAM" id="SignalP"/>
    </source>
</evidence>
<keyword evidence="7" id="KW-0449">Lipoprotein</keyword>
<feature type="signal peptide" evidence="8">
    <location>
        <begin position="1"/>
        <end position="29"/>
    </location>
</feature>
<dbReference type="Proteomes" id="UP001168821">
    <property type="component" value="Unassembled WGS sequence"/>
</dbReference>
<dbReference type="EMBL" id="JALNTZ010000010">
    <property type="protein sequence ID" value="KAJ3639697.1"/>
    <property type="molecule type" value="Genomic_DNA"/>
</dbReference>
<sequence>MSFNSVRLNFNIVLLVLLGVYNRVDFIMAYQCYVCGPDANISCDKFDPSNKSFIKDCPSAKSCIIKTHGNSVERSCGEEHEYYRDCQRANNIQYCYCTADLCNQKTTNLPDDEDLAEEGSGTTVITNTIQTEQKKTSNITSQSSHVQFYLYGAYIPILVILYN</sequence>
<protein>
    <recommendedName>
        <fullName evidence="11">Protein quiver</fullName>
    </recommendedName>
</protein>
<dbReference type="AlphaFoldDB" id="A0AA38M2C6"/>
<organism evidence="9 10">
    <name type="scientific">Zophobas morio</name>
    <dbReference type="NCBI Taxonomy" id="2755281"/>
    <lineage>
        <taxon>Eukaryota</taxon>
        <taxon>Metazoa</taxon>
        <taxon>Ecdysozoa</taxon>
        <taxon>Arthropoda</taxon>
        <taxon>Hexapoda</taxon>
        <taxon>Insecta</taxon>
        <taxon>Pterygota</taxon>
        <taxon>Neoptera</taxon>
        <taxon>Endopterygota</taxon>
        <taxon>Coleoptera</taxon>
        <taxon>Polyphaga</taxon>
        <taxon>Cucujiformia</taxon>
        <taxon>Tenebrionidae</taxon>
        <taxon>Zophobas</taxon>
    </lineage>
</organism>
<keyword evidence="4 8" id="KW-0732">Signal</keyword>
<keyword evidence="6" id="KW-0472">Membrane</keyword>